<keyword evidence="3" id="KW-1185">Reference proteome</keyword>
<reference evidence="2" key="1">
    <citation type="submission" date="2019-10" db="EMBL/GenBank/DDBJ databases">
        <authorList>
            <person name="Zhang R."/>
            <person name="Pan Y."/>
            <person name="Wang J."/>
            <person name="Ma R."/>
            <person name="Yu S."/>
        </authorList>
    </citation>
    <scope>NUCLEOTIDE SEQUENCE</scope>
    <source>
        <strain evidence="2">LA-IB0</strain>
        <tissue evidence="2">Leaf</tissue>
    </source>
</reference>
<comment type="caution">
    <text evidence="2">The sequence shown here is derived from an EMBL/GenBank/DDBJ whole genome shotgun (WGS) entry which is preliminary data.</text>
</comment>
<feature type="region of interest" description="Disordered" evidence="1">
    <location>
        <begin position="84"/>
        <end position="110"/>
    </location>
</feature>
<dbReference type="Proteomes" id="UP000826271">
    <property type="component" value="Unassembled WGS sequence"/>
</dbReference>
<name>A0AAV6WY95_9LAMI</name>
<evidence type="ECO:0000313" key="2">
    <source>
        <dbReference type="EMBL" id="KAG8373422.1"/>
    </source>
</evidence>
<dbReference type="EMBL" id="WHWC01000011">
    <property type="protein sequence ID" value="KAG8373422.1"/>
    <property type="molecule type" value="Genomic_DNA"/>
</dbReference>
<accession>A0AAV6WY95</accession>
<evidence type="ECO:0000256" key="1">
    <source>
        <dbReference type="SAM" id="MobiDB-lite"/>
    </source>
</evidence>
<protein>
    <submittedName>
        <fullName evidence="2">Uncharacterized protein</fullName>
    </submittedName>
</protein>
<evidence type="ECO:0000313" key="3">
    <source>
        <dbReference type="Proteomes" id="UP000826271"/>
    </source>
</evidence>
<dbReference type="AlphaFoldDB" id="A0AAV6WY95"/>
<sequence length="180" mass="20938">MSVEELKIREELEMDVERDLEEEIKDGIYRLALKLHRLYQHQKERTLNSQSDKQNERENLLSEVNINIKMEGGTTIQIKEIKKKEQGISRPNSIPRPTPNPAQNVQGKIGPPRMIKFDWEKSLRSGSNPLDINRKTEDKNRDVQGNERGYNINPIANLGSRRGKVDKRIKTGLLEVGWKW</sequence>
<proteinExistence type="predicted"/>
<feature type="region of interest" description="Disordered" evidence="1">
    <location>
        <begin position="126"/>
        <end position="148"/>
    </location>
</feature>
<organism evidence="2 3">
    <name type="scientific">Buddleja alternifolia</name>
    <dbReference type="NCBI Taxonomy" id="168488"/>
    <lineage>
        <taxon>Eukaryota</taxon>
        <taxon>Viridiplantae</taxon>
        <taxon>Streptophyta</taxon>
        <taxon>Embryophyta</taxon>
        <taxon>Tracheophyta</taxon>
        <taxon>Spermatophyta</taxon>
        <taxon>Magnoliopsida</taxon>
        <taxon>eudicotyledons</taxon>
        <taxon>Gunneridae</taxon>
        <taxon>Pentapetalae</taxon>
        <taxon>asterids</taxon>
        <taxon>lamiids</taxon>
        <taxon>Lamiales</taxon>
        <taxon>Scrophulariaceae</taxon>
        <taxon>Buddlejeae</taxon>
        <taxon>Buddleja</taxon>
    </lineage>
</organism>
<gene>
    <name evidence="2" type="ORF">BUALT_Bualt11G0022600</name>
</gene>
<feature type="compositionally biased region" description="Basic and acidic residues" evidence="1">
    <location>
        <begin position="132"/>
        <end position="145"/>
    </location>
</feature>